<dbReference type="Gene3D" id="1.10.10.10">
    <property type="entry name" value="Winged helix-like DNA-binding domain superfamily/Winged helix DNA-binding domain"/>
    <property type="match status" value="1"/>
</dbReference>
<keyword evidence="4" id="KW-0804">Transcription</keyword>
<dbReference type="InterPro" id="IPR051081">
    <property type="entry name" value="HTH_MetalResp_TranReg"/>
</dbReference>
<dbReference type="InterPro" id="IPR036388">
    <property type="entry name" value="WH-like_DNA-bd_sf"/>
</dbReference>
<dbReference type="KEGG" id="woc:BA177_12565"/>
<gene>
    <name evidence="6" type="ORF">BA177_12565</name>
</gene>
<evidence type="ECO:0000256" key="2">
    <source>
        <dbReference type="ARBA" id="ARBA00023015"/>
    </source>
</evidence>
<dbReference type="Pfam" id="PF01022">
    <property type="entry name" value="HTH_5"/>
    <property type="match status" value="1"/>
</dbReference>
<dbReference type="EMBL" id="CP016268">
    <property type="protein sequence ID" value="ANO51925.1"/>
    <property type="molecule type" value="Genomic_DNA"/>
</dbReference>
<dbReference type="Pfam" id="PF08241">
    <property type="entry name" value="Methyltransf_11"/>
    <property type="match status" value="1"/>
</dbReference>
<dbReference type="AlphaFoldDB" id="A0A193LHB7"/>
<dbReference type="PANTHER" id="PTHR33154:SF18">
    <property type="entry name" value="ARSENICAL RESISTANCE OPERON REPRESSOR"/>
    <property type="match status" value="1"/>
</dbReference>
<dbReference type="OrthoDB" id="9793058at2"/>
<dbReference type="SUPFAM" id="SSF46785">
    <property type="entry name" value="Winged helix' DNA-binding domain"/>
    <property type="match status" value="1"/>
</dbReference>
<dbReference type="InterPro" id="IPR013216">
    <property type="entry name" value="Methyltransf_11"/>
</dbReference>
<keyword evidence="2" id="KW-0805">Transcription regulation</keyword>
<dbReference type="STRING" id="1548547.BA177_12565"/>
<sequence>MLASTQQLLARLKVVADPVRLRLLALCRHGECSVSELTEVLGLSQPRVSQHLKQLCDAELVERFRDGQRVYYRLPTRAALAAQHRQLLRLLPDDEPLFAADAAELRRLRNVDRQPAELAEPLDATADRGLHRAIMDLTVAAPIGDLLDIGCGRGGLLKLLSSRANRAVGVDIDAGARDLARNELLLAGLSNCSLRFGDMYRLPFADDEFDTIILDDVLAGADRPLDALQEAVRLLRPGGRMLLLQAVTDTNVAAVQKQLAQWCAATGLRLAPGRLVPQKNPSWILAVACPAETDINETAAA</sequence>
<accession>A0A193LHB7</accession>
<dbReference type="PANTHER" id="PTHR33154">
    <property type="entry name" value="TRANSCRIPTIONAL REGULATOR, ARSR FAMILY"/>
    <property type="match status" value="1"/>
</dbReference>
<keyword evidence="1" id="KW-0059">Arsenical resistance</keyword>
<feature type="domain" description="HTH arsR-type" evidence="5">
    <location>
        <begin position="1"/>
        <end position="94"/>
    </location>
</feature>
<evidence type="ECO:0000313" key="7">
    <source>
        <dbReference type="Proteomes" id="UP000092695"/>
    </source>
</evidence>
<protein>
    <recommendedName>
        <fullName evidence="5">HTH arsR-type domain-containing protein</fullName>
    </recommendedName>
</protein>
<dbReference type="GO" id="GO:0008757">
    <property type="term" value="F:S-adenosylmethionine-dependent methyltransferase activity"/>
    <property type="evidence" value="ECO:0007669"/>
    <property type="project" value="InterPro"/>
</dbReference>
<evidence type="ECO:0000256" key="1">
    <source>
        <dbReference type="ARBA" id="ARBA00022849"/>
    </source>
</evidence>
<dbReference type="InterPro" id="IPR036390">
    <property type="entry name" value="WH_DNA-bd_sf"/>
</dbReference>
<dbReference type="CDD" id="cd00090">
    <property type="entry name" value="HTH_ARSR"/>
    <property type="match status" value="1"/>
</dbReference>
<evidence type="ECO:0000313" key="6">
    <source>
        <dbReference type="EMBL" id="ANO51925.1"/>
    </source>
</evidence>
<dbReference type="GO" id="GO:0003700">
    <property type="term" value="F:DNA-binding transcription factor activity"/>
    <property type="evidence" value="ECO:0007669"/>
    <property type="project" value="InterPro"/>
</dbReference>
<dbReference type="InterPro" id="IPR001845">
    <property type="entry name" value="HTH_ArsR_DNA-bd_dom"/>
</dbReference>
<evidence type="ECO:0000256" key="4">
    <source>
        <dbReference type="ARBA" id="ARBA00023163"/>
    </source>
</evidence>
<evidence type="ECO:0000256" key="3">
    <source>
        <dbReference type="ARBA" id="ARBA00023125"/>
    </source>
</evidence>
<dbReference type="GO" id="GO:0046685">
    <property type="term" value="P:response to arsenic-containing substance"/>
    <property type="evidence" value="ECO:0007669"/>
    <property type="project" value="UniProtKB-KW"/>
</dbReference>
<dbReference type="NCBIfam" id="NF033788">
    <property type="entry name" value="HTH_metalloreg"/>
    <property type="match status" value="1"/>
</dbReference>
<dbReference type="SUPFAM" id="SSF53335">
    <property type="entry name" value="S-adenosyl-L-methionine-dependent methyltransferases"/>
    <property type="match status" value="1"/>
</dbReference>
<reference evidence="6 7" key="1">
    <citation type="submission" date="2016-06" db="EMBL/GenBank/DDBJ databases">
        <title>Complete genome sequence of a deep-branching marine Gamma Proteobacterium Woeseia oceani type strain XK5.</title>
        <authorList>
            <person name="Mu D."/>
            <person name="Du Z."/>
        </authorList>
    </citation>
    <scope>NUCLEOTIDE SEQUENCE [LARGE SCALE GENOMIC DNA]</scope>
    <source>
        <strain evidence="6 7">XK5</strain>
    </source>
</reference>
<dbReference type="Proteomes" id="UP000092695">
    <property type="component" value="Chromosome"/>
</dbReference>
<dbReference type="PROSITE" id="PS50987">
    <property type="entry name" value="HTH_ARSR_2"/>
    <property type="match status" value="1"/>
</dbReference>
<organism evidence="6 7">
    <name type="scientific">Woeseia oceani</name>
    <dbReference type="NCBI Taxonomy" id="1548547"/>
    <lineage>
        <taxon>Bacteria</taxon>
        <taxon>Pseudomonadati</taxon>
        <taxon>Pseudomonadota</taxon>
        <taxon>Gammaproteobacteria</taxon>
        <taxon>Woeseiales</taxon>
        <taxon>Woeseiaceae</taxon>
        <taxon>Woeseia</taxon>
    </lineage>
</organism>
<dbReference type="InterPro" id="IPR011991">
    <property type="entry name" value="ArsR-like_HTH"/>
</dbReference>
<dbReference type="GO" id="GO:0003677">
    <property type="term" value="F:DNA binding"/>
    <property type="evidence" value="ECO:0007669"/>
    <property type="project" value="UniProtKB-KW"/>
</dbReference>
<dbReference type="SMART" id="SM00418">
    <property type="entry name" value="HTH_ARSR"/>
    <property type="match status" value="1"/>
</dbReference>
<dbReference type="PRINTS" id="PR00778">
    <property type="entry name" value="HTHARSR"/>
</dbReference>
<keyword evidence="3" id="KW-0238">DNA-binding</keyword>
<dbReference type="RefSeq" id="WP_068616716.1">
    <property type="nucleotide sequence ID" value="NZ_CP016268.1"/>
</dbReference>
<keyword evidence="7" id="KW-1185">Reference proteome</keyword>
<evidence type="ECO:0000259" key="5">
    <source>
        <dbReference type="PROSITE" id="PS50987"/>
    </source>
</evidence>
<proteinExistence type="predicted"/>
<dbReference type="InterPro" id="IPR029063">
    <property type="entry name" value="SAM-dependent_MTases_sf"/>
</dbReference>
<dbReference type="CDD" id="cd02440">
    <property type="entry name" value="AdoMet_MTases"/>
    <property type="match status" value="1"/>
</dbReference>
<name>A0A193LHB7_9GAMM</name>
<dbReference type="Gene3D" id="3.40.50.150">
    <property type="entry name" value="Vaccinia Virus protein VP39"/>
    <property type="match status" value="1"/>
</dbReference>